<gene>
    <name evidence="7" type="ORF">MHL29_12325</name>
</gene>
<evidence type="ECO:0000256" key="5">
    <source>
        <dbReference type="PROSITE-ProRule" id="PRU00335"/>
    </source>
</evidence>
<keyword evidence="1" id="KW-0678">Repressor</keyword>
<keyword evidence="4" id="KW-0804">Transcription</keyword>
<dbReference type="EMBL" id="JAKRCV010000041">
    <property type="protein sequence ID" value="MCG7322664.1"/>
    <property type="molecule type" value="Genomic_DNA"/>
</dbReference>
<dbReference type="Pfam" id="PF00440">
    <property type="entry name" value="TetR_N"/>
    <property type="match status" value="1"/>
</dbReference>
<proteinExistence type="predicted"/>
<feature type="domain" description="HTH tetR-type" evidence="6">
    <location>
        <begin position="1"/>
        <end position="48"/>
    </location>
</feature>
<dbReference type="InterPro" id="IPR009057">
    <property type="entry name" value="Homeodomain-like_sf"/>
</dbReference>
<dbReference type="PROSITE" id="PS50977">
    <property type="entry name" value="HTH_TETR_2"/>
    <property type="match status" value="1"/>
</dbReference>
<accession>A0ABS9Q461</accession>
<evidence type="ECO:0000256" key="3">
    <source>
        <dbReference type="ARBA" id="ARBA00023125"/>
    </source>
</evidence>
<evidence type="ECO:0000259" key="6">
    <source>
        <dbReference type="PROSITE" id="PS50977"/>
    </source>
</evidence>
<keyword evidence="8" id="KW-1185">Reference proteome</keyword>
<evidence type="ECO:0000256" key="4">
    <source>
        <dbReference type="ARBA" id="ARBA00023163"/>
    </source>
</evidence>
<dbReference type="SUPFAM" id="SSF46689">
    <property type="entry name" value="Homeodomain-like"/>
    <property type="match status" value="1"/>
</dbReference>
<dbReference type="Pfam" id="PF13977">
    <property type="entry name" value="TetR_C_6"/>
    <property type="match status" value="1"/>
</dbReference>
<keyword evidence="2" id="KW-0805">Transcription regulation</keyword>
<sequence>MFSAAGVRDGSVRDVAERAGMTHAGLRHHFPTKLDLLQAVLTWRDQDALQRLDALHVDGVDVIRAWLAEVGRSRDTPELVDLHVTLSAEGTSVDHPLHEYFVRRYDRLVVGLRQALELAESRGELLPDMDCEHAARILIAVTDGLQVQWLLDRESVDMVAMLRRHLGSIVAVPL</sequence>
<reference evidence="7 8" key="1">
    <citation type="submission" date="2022-02" db="EMBL/GenBank/DDBJ databases">
        <title>Uncovering new skin microbiome diversity through culturing and metagenomics.</title>
        <authorList>
            <person name="Conlan S."/>
            <person name="Deming C."/>
            <person name="Nisc Comparative Sequencing Program N."/>
            <person name="Segre J.A."/>
        </authorList>
    </citation>
    <scope>NUCLEOTIDE SEQUENCE [LARGE SCALE GENOMIC DNA]</scope>
    <source>
        <strain evidence="7 8">ACRQZ</strain>
    </source>
</reference>
<dbReference type="PANTHER" id="PTHR47506:SF6">
    <property type="entry name" value="HTH-TYPE TRANSCRIPTIONAL REPRESSOR NEMR"/>
    <property type="match status" value="1"/>
</dbReference>
<evidence type="ECO:0000256" key="2">
    <source>
        <dbReference type="ARBA" id="ARBA00023015"/>
    </source>
</evidence>
<dbReference type="SUPFAM" id="SSF48498">
    <property type="entry name" value="Tetracyclin repressor-like, C-terminal domain"/>
    <property type="match status" value="1"/>
</dbReference>
<protein>
    <submittedName>
        <fullName evidence="7">TetR/AcrR family transcriptional regulator</fullName>
    </submittedName>
</protein>
<comment type="caution">
    <text evidence="7">The sequence shown here is derived from an EMBL/GenBank/DDBJ whole genome shotgun (WGS) entry which is preliminary data.</text>
</comment>
<evidence type="ECO:0000313" key="7">
    <source>
        <dbReference type="EMBL" id="MCG7322664.1"/>
    </source>
</evidence>
<feature type="DNA-binding region" description="H-T-H motif" evidence="5">
    <location>
        <begin position="11"/>
        <end position="30"/>
    </location>
</feature>
<organism evidence="7 8">
    <name type="scientific">Arsenicicoccus bolidensis</name>
    <dbReference type="NCBI Taxonomy" id="229480"/>
    <lineage>
        <taxon>Bacteria</taxon>
        <taxon>Bacillati</taxon>
        <taxon>Actinomycetota</taxon>
        <taxon>Actinomycetes</taxon>
        <taxon>Micrococcales</taxon>
        <taxon>Intrasporangiaceae</taxon>
        <taxon>Arsenicicoccus</taxon>
    </lineage>
</organism>
<dbReference type="Proteomes" id="UP001521931">
    <property type="component" value="Unassembled WGS sequence"/>
</dbReference>
<dbReference type="InterPro" id="IPR001647">
    <property type="entry name" value="HTH_TetR"/>
</dbReference>
<evidence type="ECO:0000313" key="8">
    <source>
        <dbReference type="Proteomes" id="UP001521931"/>
    </source>
</evidence>
<name>A0ABS9Q461_9MICO</name>
<dbReference type="InterPro" id="IPR036271">
    <property type="entry name" value="Tet_transcr_reg_TetR-rel_C_sf"/>
</dbReference>
<dbReference type="Gene3D" id="1.10.357.10">
    <property type="entry name" value="Tetracycline Repressor, domain 2"/>
    <property type="match status" value="1"/>
</dbReference>
<dbReference type="PANTHER" id="PTHR47506">
    <property type="entry name" value="TRANSCRIPTIONAL REGULATORY PROTEIN"/>
    <property type="match status" value="1"/>
</dbReference>
<dbReference type="RefSeq" id="WP_239264971.1">
    <property type="nucleotide sequence ID" value="NZ_JAKRCV010000041.1"/>
</dbReference>
<dbReference type="InterPro" id="IPR039538">
    <property type="entry name" value="BetI_C"/>
</dbReference>
<keyword evidence="3 5" id="KW-0238">DNA-binding</keyword>
<evidence type="ECO:0000256" key="1">
    <source>
        <dbReference type="ARBA" id="ARBA00022491"/>
    </source>
</evidence>